<dbReference type="GO" id="GO:0008767">
    <property type="term" value="F:UDP-galactopyranose mutase activity"/>
    <property type="evidence" value="ECO:0007669"/>
    <property type="project" value="InterPro"/>
</dbReference>
<reference evidence="8" key="1">
    <citation type="submission" date="2022-10" db="EMBL/GenBank/DDBJ databases">
        <authorList>
            <person name="Chen Y."/>
            <person name="Dougan E. K."/>
            <person name="Chan C."/>
            <person name="Rhodes N."/>
            <person name="Thang M."/>
        </authorList>
    </citation>
    <scope>NUCLEOTIDE SEQUENCE</scope>
</reference>
<keyword evidence="3" id="KW-0285">Flavoprotein</keyword>
<dbReference type="Pfam" id="PF03275">
    <property type="entry name" value="GLF"/>
    <property type="match status" value="1"/>
</dbReference>
<name>A0A9P1FHY7_9DINO</name>
<keyword evidence="5" id="KW-0413">Isomerase</keyword>
<dbReference type="InterPro" id="IPR015899">
    <property type="entry name" value="UDP-GalPyranose_mutase_C"/>
</dbReference>
<evidence type="ECO:0000313" key="11">
    <source>
        <dbReference type="Proteomes" id="UP001152797"/>
    </source>
</evidence>
<dbReference type="NCBIfam" id="TIGR00031">
    <property type="entry name" value="UDP-GALP_mutase"/>
    <property type="match status" value="1"/>
</dbReference>
<dbReference type="PANTHER" id="PTHR21197:SF0">
    <property type="entry name" value="UDP-GALACTOPYRANOSE MUTASE"/>
    <property type="match status" value="1"/>
</dbReference>
<dbReference type="EMBL" id="CAMXCT020000289">
    <property type="protein sequence ID" value="CAL1130061.1"/>
    <property type="molecule type" value="Genomic_DNA"/>
</dbReference>
<dbReference type="PANTHER" id="PTHR21197">
    <property type="entry name" value="UDP-GALACTOPYRANOSE MUTASE"/>
    <property type="match status" value="1"/>
</dbReference>
<reference evidence="9" key="2">
    <citation type="submission" date="2024-04" db="EMBL/GenBank/DDBJ databases">
        <authorList>
            <person name="Chen Y."/>
            <person name="Shah S."/>
            <person name="Dougan E. K."/>
            <person name="Thang M."/>
            <person name="Chan C."/>
        </authorList>
    </citation>
    <scope>NUCLEOTIDE SEQUENCE [LARGE SCALE GENOMIC DNA]</scope>
</reference>
<organism evidence="8">
    <name type="scientific">Cladocopium goreaui</name>
    <dbReference type="NCBI Taxonomy" id="2562237"/>
    <lineage>
        <taxon>Eukaryota</taxon>
        <taxon>Sar</taxon>
        <taxon>Alveolata</taxon>
        <taxon>Dinophyceae</taxon>
        <taxon>Suessiales</taxon>
        <taxon>Symbiodiniaceae</taxon>
        <taxon>Cladocopium</taxon>
    </lineage>
</organism>
<evidence type="ECO:0000313" key="9">
    <source>
        <dbReference type="EMBL" id="CAL1130061.1"/>
    </source>
</evidence>
<dbReference type="SUPFAM" id="SSF51971">
    <property type="entry name" value="Nucleotide-binding domain"/>
    <property type="match status" value="1"/>
</dbReference>
<dbReference type="GO" id="GO:0050660">
    <property type="term" value="F:flavin adenine dinucleotide binding"/>
    <property type="evidence" value="ECO:0007669"/>
    <property type="project" value="TreeGrafter"/>
</dbReference>
<dbReference type="InterPro" id="IPR004379">
    <property type="entry name" value="UDP-GALP_mutase"/>
</dbReference>
<dbReference type="Gene3D" id="3.40.50.720">
    <property type="entry name" value="NAD(P)-binding Rossmann-like Domain"/>
    <property type="match status" value="3"/>
</dbReference>
<dbReference type="OrthoDB" id="7777654at2759"/>
<keyword evidence="4" id="KW-0274">FAD</keyword>
<evidence type="ECO:0000256" key="2">
    <source>
        <dbReference type="ARBA" id="ARBA00009321"/>
    </source>
</evidence>
<dbReference type="AlphaFoldDB" id="A0A9P1FHY7"/>
<evidence type="ECO:0000256" key="3">
    <source>
        <dbReference type="ARBA" id="ARBA00022630"/>
    </source>
</evidence>
<protein>
    <submittedName>
        <fullName evidence="10">UDP-galactopyranose mutase C-terminal domain-containing protein</fullName>
    </submittedName>
</protein>
<comment type="cofactor">
    <cofactor evidence="1">
        <name>FAD</name>
        <dbReference type="ChEBI" id="CHEBI:57692"/>
    </cofactor>
</comment>
<gene>
    <name evidence="8" type="ORF">C1SCF055_LOCUS4887</name>
</gene>
<dbReference type="EMBL" id="CAMXCT030000289">
    <property type="protein sequence ID" value="CAL4763998.1"/>
    <property type="molecule type" value="Genomic_DNA"/>
</dbReference>
<keyword evidence="11" id="KW-1185">Reference proteome</keyword>
<evidence type="ECO:0000256" key="4">
    <source>
        <dbReference type="ARBA" id="ARBA00022827"/>
    </source>
</evidence>
<feature type="region of interest" description="Disordered" evidence="6">
    <location>
        <begin position="447"/>
        <end position="467"/>
    </location>
</feature>
<evidence type="ECO:0000259" key="7">
    <source>
        <dbReference type="Pfam" id="PF03275"/>
    </source>
</evidence>
<evidence type="ECO:0000256" key="6">
    <source>
        <dbReference type="SAM" id="MobiDB-lite"/>
    </source>
</evidence>
<evidence type="ECO:0000313" key="8">
    <source>
        <dbReference type="EMBL" id="CAI3976686.1"/>
    </source>
</evidence>
<evidence type="ECO:0000256" key="1">
    <source>
        <dbReference type="ARBA" id="ARBA00001974"/>
    </source>
</evidence>
<sequence length="467" mass="52836">MPAGPFASSVGVGRAEPEWAALNKVQETVGKDPIFQGGETSEAPLEFDGAVLSGDLSTTAKSYDLLIVGAGLSGAVLAERCSKELGMSSLIIDKRDHIGGNCYDYVDEHGIRCSKYGAHLFHTQFERVWNYVLEFSEWIPFDHRVKGLVPDKDGVKRLVPIPPTQESVNTLFGENIKTEEEMQAWYDKERIPPASGEPKNGEEAALSRVGPRLFEKVFKHYTKKQWDKYPEELDASVLLRLPCRTTTDDRYFPDPWQALPLRGYTRIFENMLLKDPNITIRLNCDFFQQKQEGNLPEHKLLVYTGQIDSYYAALGMPKLEYRSLRFEEEFLQDPERGFFQEAMVVNHPSPDVPFTRIVEYKHIPNQPTAVKEGKVKGSLIAREFSSAEGEPYYPVPNPANRELYEKYAALAAKEEGVAFVGRLASYKYFNMDQAILNALEMFDNLKETGKLEPKRKPEDFGPGDGPK</sequence>
<proteinExistence type="inferred from homology"/>
<dbReference type="Pfam" id="PF13450">
    <property type="entry name" value="NAD_binding_8"/>
    <property type="match status" value="1"/>
</dbReference>
<evidence type="ECO:0000313" key="10">
    <source>
        <dbReference type="EMBL" id="CAL4763998.1"/>
    </source>
</evidence>
<comment type="similarity">
    <text evidence="2">Belongs to the UDP-galactopyranose/dTDP-fucopyranose mutase family.</text>
</comment>
<dbReference type="SUPFAM" id="SSF54373">
    <property type="entry name" value="FAD-linked reductases, C-terminal domain"/>
    <property type="match status" value="1"/>
</dbReference>
<evidence type="ECO:0000256" key="5">
    <source>
        <dbReference type="ARBA" id="ARBA00023235"/>
    </source>
</evidence>
<feature type="domain" description="UDP-galactopyranose mutase C-terminal" evidence="7">
    <location>
        <begin position="216"/>
        <end position="428"/>
    </location>
</feature>
<comment type="caution">
    <text evidence="8">The sequence shown here is derived from an EMBL/GenBank/DDBJ whole genome shotgun (WGS) entry which is preliminary data.</text>
</comment>
<feature type="compositionally biased region" description="Basic and acidic residues" evidence="6">
    <location>
        <begin position="447"/>
        <end position="459"/>
    </location>
</feature>
<dbReference type="Proteomes" id="UP001152797">
    <property type="component" value="Unassembled WGS sequence"/>
</dbReference>
<dbReference type="EMBL" id="CAMXCT010000289">
    <property type="protein sequence ID" value="CAI3976686.1"/>
    <property type="molecule type" value="Genomic_DNA"/>
</dbReference>
<accession>A0A9P1FHY7</accession>